<dbReference type="SUPFAM" id="SSF56801">
    <property type="entry name" value="Acetyl-CoA synthetase-like"/>
    <property type="match status" value="1"/>
</dbReference>
<dbReference type="Proteomes" id="UP000815677">
    <property type="component" value="Unassembled WGS sequence"/>
</dbReference>
<evidence type="ECO:0000256" key="1">
    <source>
        <dbReference type="ARBA" id="ARBA00022450"/>
    </source>
</evidence>
<dbReference type="InterPro" id="IPR036736">
    <property type="entry name" value="ACP-like_sf"/>
</dbReference>
<dbReference type="Gene3D" id="1.10.1200.10">
    <property type="entry name" value="ACP-like"/>
    <property type="match status" value="1"/>
</dbReference>
<dbReference type="InterPro" id="IPR020806">
    <property type="entry name" value="PKS_PP-bd"/>
</dbReference>
<dbReference type="InterPro" id="IPR013120">
    <property type="entry name" value="FAR_NAD-bd"/>
</dbReference>
<dbReference type="InterPro" id="IPR051414">
    <property type="entry name" value="Adenylate-forming_Reductase"/>
</dbReference>
<proteinExistence type="predicted"/>
<dbReference type="InterPro" id="IPR020845">
    <property type="entry name" value="AMP-binding_CS"/>
</dbReference>
<dbReference type="InterPro" id="IPR036291">
    <property type="entry name" value="NAD(P)-bd_dom_sf"/>
</dbReference>
<dbReference type="PANTHER" id="PTHR43439:SF2">
    <property type="entry name" value="ENZYME, PUTATIVE (JCVI)-RELATED"/>
    <property type="match status" value="1"/>
</dbReference>
<dbReference type="SMART" id="SM00823">
    <property type="entry name" value="PKS_PP"/>
    <property type="match status" value="1"/>
</dbReference>
<sequence length="1050" mass="112783">MSPAPEKPTFTQPPLDGSLDFNGIIDFHRLAPNLTPAYSWANDDDDGTIVNVSHFEFVRAAHRVAHLLRPSREGQDGAVIGLLALTDSLLYQTLVAGCMIAGLVPFPISPRNSGPALLHLLTATKTYRLLTTRVSLGRLTDGVLQDISAQGVKHDLSIEEIPTVCEVYPFLGKETPDVDPAFLAYPSSAKADLSTTALYLHSSGSTGLPKPIPLSHHTFTSFGALPGFRALRTLSPRLAAGALPPFHAFGLYTHLLGPLVQGGTVCLYPPLSLTEYRLPLGVTPANALEHAKRSRADGIMTVPALLGAWAGSEKDVEYLASLNIVPYSGGPLATRIGDDLVRKGVKIVPIYGGTEFGAGNQVTTENCLPGEWMWMQPIDNIRWEPEPVGDSESDGTFECQFLTTETHQPAVQNLSDAKGYATKDLFERHPTKQNLFKIVGRLDDVIMLSNGEKVVPGPMENIIAASPFVSGVVIFGREKNQVGILMEPMHPLSDSESSIAEFRNRIWDVVEEANAVAPAFGKVYKEMILVTTPEKVMVKAPKGTVVKKATLALYEKEIAELYDTIQESTSASDIAPPASFAPADLVPWLLEHASALSQKAINAEEDLFDQGFDSLNATFLRHRIVGALRTADKAKIAQSVPQNIVYTHSSIAALASAIEGLVLGKVVSGENPKAAIEAMIAKYTTNFQVASSGSVPVPAKVTSDGHVVLLTGSTGGLGSHILDLLLRNPSVLRVYAFNRRGGSLIADRQAAAFRDRGLDVAMLASEKLVYLDGDSARQDLGLSQSFHAQLRQSITAIIHNAWALDFNKSLMSFEPHVRGARNLVDLALAADARLLFTSSIASAQSWDGMKGPFPEEMQLDAGVAVGNGYGESKYIAERILAASPVRGTSFRIGQIAVSSITIGSFPSDSAASVSWILPETVAQTIVDVALLSSEIEQPFALNLVHPRPVSWDAVFGAMAREAKVPLVPLAEWIAQIGAQAKTATAKDLKRVPAIKLMEFLKAAAAGAGQVQFSTEKAQGVSPVLREARELGEEDVKAWMAYWQAVGFIQL</sequence>
<gene>
    <name evidence="4" type="ORF">MCHLO_03459</name>
</gene>
<evidence type="ECO:0000313" key="5">
    <source>
        <dbReference type="Proteomes" id="UP000815677"/>
    </source>
</evidence>
<name>A0ABQ0L404_MYCCL</name>
<keyword evidence="5" id="KW-1185">Reference proteome</keyword>
<dbReference type="Gene3D" id="3.40.50.720">
    <property type="entry name" value="NAD(P)-binding Rossmann-like Domain"/>
    <property type="match status" value="1"/>
</dbReference>
<dbReference type="PROSITE" id="PS00455">
    <property type="entry name" value="AMP_BINDING"/>
    <property type="match status" value="1"/>
</dbReference>
<evidence type="ECO:0000313" key="4">
    <source>
        <dbReference type="EMBL" id="GAT45908.1"/>
    </source>
</evidence>
<dbReference type="Gene3D" id="3.40.50.12780">
    <property type="entry name" value="N-terminal domain of ligase-like"/>
    <property type="match status" value="1"/>
</dbReference>
<dbReference type="SUPFAM" id="SSF51735">
    <property type="entry name" value="NAD(P)-binding Rossmann-fold domains"/>
    <property type="match status" value="1"/>
</dbReference>
<organism evidence="4 5">
    <name type="scientific">Mycena chlorophos</name>
    <name type="common">Agaric fungus</name>
    <name type="synonym">Agaricus chlorophos</name>
    <dbReference type="NCBI Taxonomy" id="658473"/>
    <lineage>
        <taxon>Eukaryota</taxon>
        <taxon>Fungi</taxon>
        <taxon>Dikarya</taxon>
        <taxon>Basidiomycota</taxon>
        <taxon>Agaricomycotina</taxon>
        <taxon>Agaricomycetes</taxon>
        <taxon>Agaricomycetidae</taxon>
        <taxon>Agaricales</taxon>
        <taxon>Marasmiineae</taxon>
        <taxon>Mycenaceae</taxon>
        <taxon>Mycena</taxon>
    </lineage>
</organism>
<dbReference type="PANTHER" id="PTHR43439">
    <property type="entry name" value="PHENYLACETATE-COENZYME A LIGASE"/>
    <property type="match status" value="1"/>
</dbReference>
<dbReference type="EMBL" id="DF841960">
    <property type="protein sequence ID" value="GAT45908.1"/>
    <property type="molecule type" value="Genomic_DNA"/>
</dbReference>
<dbReference type="InterPro" id="IPR042099">
    <property type="entry name" value="ANL_N_sf"/>
</dbReference>
<dbReference type="Pfam" id="PF07993">
    <property type="entry name" value="NAD_binding_4"/>
    <property type="match status" value="1"/>
</dbReference>
<feature type="domain" description="Polyketide synthase-like phosphopantetheine-binding" evidence="3">
    <location>
        <begin position="583"/>
        <end position="662"/>
    </location>
</feature>
<dbReference type="Pfam" id="PF23562">
    <property type="entry name" value="AMP-binding_C_3"/>
    <property type="match status" value="1"/>
</dbReference>
<keyword evidence="1" id="KW-0596">Phosphopantetheine</keyword>
<keyword evidence="2" id="KW-0597">Phosphoprotein</keyword>
<dbReference type="Pfam" id="PF00501">
    <property type="entry name" value="AMP-binding"/>
    <property type="match status" value="1"/>
</dbReference>
<protein>
    <submittedName>
        <fullName evidence="4">Acetyl-CoA synthetase-like protein</fullName>
    </submittedName>
</protein>
<accession>A0ABQ0L404</accession>
<dbReference type="InterPro" id="IPR000873">
    <property type="entry name" value="AMP-dep_synth/lig_dom"/>
</dbReference>
<reference evidence="4" key="1">
    <citation type="submission" date="2014-09" db="EMBL/GenBank/DDBJ databases">
        <title>Genome sequence of the luminous mushroom Mycena chlorophos for searching fungal bioluminescence genes.</title>
        <authorList>
            <person name="Tanaka Y."/>
            <person name="Kasuga D."/>
            <person name="Oba Y."/>
            <person name="Hase S."/>
            <person name="Sato K."/>
            <person name="Oba Y."/>
            <person name="Sakakibara Y."/>
        </authorList>
    </citation>
    <scope>NUCLEOTIDE SEQUENCE</scope>
</reference>
<evidence type="ECO:0000256" key="2">
    <source>
        <dbReference type="ARBA" id="ARBA00022553"/>
    </source>
</evidence>
<evidence type="ECO:0000259" key="3">
    <source>
        <dbReference type="SMART" id="SM00823"/>
    </source>
</evidence>